<organism evidence="8 9">
    <name type="scientific">Leishmania enriettii</name>
    <dbReference type="NCBI Taxonomy" id="5663"/>
    <lineage>
        <taxon>Eukaryota</taxon>
        <taxon>Discoba</taxon>
        <taxon>Euglenozoa</taxon>
        <taxon>Kinetoplastea</taxon>
        <taxon>Metakinetoplastina</taxon>
        <taxon>Trypanosomatida</taxon>
        <taxon>Trypanosomatidae</taxon>
        <taxon>Leishmaniinae</taxon>
        <taxon>Leishmania</taxon>
    </lineage>
</organism>
<dbReference type="GO" id="GO:0005254">
    <property type="term" value="F:chloride channel activity"/>
    <property type="evidence" value="ECO:0007669"/>
    <property type="project" value="TreeGrafter"/>
</dbReference>
<dbReference type="Pfam" id="PF04547">
    <property type="entry name" value="Anoctamin"/>
    <property type="match status" value="1"/>
</dbReference>
<evidence type="ECO:0000256" key="4">
    <source>
        <dbReference type="ARBA" id="ARBA00023136"/>
    </source>
</evidence>
<keyword evidence="9" id="KW-1185">Reference proteome</keyword>
<evidence type="ECO:0000256" key="3">
    <source>
        <dbReference type="ARBA" id="ARBA00022989"/>
    </source>
</evidence>
<protein>
    <recommendedName>
        <fullName evidence="7">Anoctamin transmembrane domain-containing protein</fullName>
    </recommendedName>
</protein>
<dbReference type="Proteomes" id="UP000674179">
    <property type="component" value="Chromosome 13"/>
</dbReference>
<name>A0A836HSL1_LEIEN</name>
<dbReference type="GO" id="GO:0016020">
    <property type="term" value="C:membrane"/>
    <property type="evidence" value="ECO:0007669"/>
    <property type="project" value="UniProtKB-SubCell"/>
</dbReference>
<dbReference type="EMBL" id="JAFHKP010000013">
    <property type="protein sequence ID" value="KAG5483461.1"/>
    <property type="molecule type" value="Genomic_DNA"/>
</dbReference>
<feature type="transmembrane region" description="Helical" evidence="6">
    <location>
        <begin position="948"/>
        <end position="972"/>
    </location>
</feature>
<feature type="transmembrane region" description="Helical" evidence="6">
    <location>
        <begin position="603"/>
        <end position="623"/>
    </location>
</feature>
<evidence type="ECO:0000256" key="2">
    <source>
        <dbReference type="ARBA" id="ARBA00022692"/>
    </source>
</evidence>
<dbReference type="InterPro" id="IPR007632">
    <property type="entry name" value="Anoctamin"/>
</dbReference>
<dbReference type="KEGG" id="lenr:94174929"/>
<evidence type="ECO:0000313" key="9">
    <source>
        <dbReference type="Proteomes" id="UP000674179"/>
    </source>
</evidence>
<sequence length="1082" mass="117919">MATVPAKSLASKPTAAATAAPPASSPAVISAYVTAPVSGAGGVRGRRAVSGTAHVDPPKRCRRSLGKPLLGILTSSLPCSGASDKKLGTSRPQRQRAPAVMQTLPSDTPRSITPKTPATYATQSPSRAYPSNNNDSSGDGDSKANRPHSASAAMPCSPVDMRGGRLHPPHKDAPLQLDAGGNPSETPRGVTEEQLAAAAVDAQQQLGQPSYVALKARQVAAVQRWQQLHNYDRTVQDLHERLGVVTSAQGGAEEEENALSKPMKVVAGVTGKAIALRRAEMAEMVARLRRMVSEADITGIPIIPAPSLDVSSIPCPSCQYCIELVSEATIKEYLIEVLRVIASERVFVPTPARQESESVMSGALLTNWTAREPLRADNDHAHKRSTAVAAPRLSAVRCFRVEVVPFGLHKVSIHVSVYKSVAEHFYTAHARQQERLFSLAVDPPFPKEWAEWTDAHRQRLLHGILGELLYGGVAPAVPATLETITRFPAHVESIRDMLWRSVWPARSLTEWLTIPEDAVASYLGEEVMFYFAWMNHYARWLMGAGLLGVMVSLLSSLRLAPDATVAAVLGKAARLTNGTPVPAAASSFSITLRGTAQHCVDVALLPLFSASIIIGSVLCIKLWERRCSALCMKYHLFQQEGKDELRHDFRGTPGTNPITGVPQLCYPAWYRAAALQPLAWGIVALFVAGTLALMVCSLNLDGMVTDPESRLAIPFLRRLAVDGGVLDKTVHPIAAMLPPLGYSACIAALSCIFTGLAKHLTRMENYRYRGQYVRALTLKRVAFEFVNSYAKLLFIAFGRGSVSELSSHLQAILCVAVLRRMVSDTLLPFVWTHRQRVVRHLFRVSGGGASSRSPHAPLSAPSSLPLRTHGGSRDSPLDEMDEMLDLHDIYMDFVDMLIQFGHILFFAAAYPLAPFVALLSNIIAVRSHLFKMCYVVRRPVPRLGMQQSAIWCGIMRGFVIVAVVTNTFLLAFTSHQAVRWFPDHFTATGMLSRQRMGCRSGLRSDCGSVAPGAAVNLNISVNLAEAGLEVMPGKGRVVVLYTVVVEHVMCLIAVFLLWRIPSTPREVRQYKTRKLHERMSLR</sequence>
<feature type="compositionally biased region" description="Low complexity" evidence="5">
    <location>
        <begin position="850"/>
        <end position="867"/>
    </location>
</feature>
<keyword evidence="2 6" id="KW-0812">Transmembrane</keyword>
<feature type="region of interest" description="Disordered" evidence="5">
    <location>
        <begin position="1"/>
        <end position="25"/>
    </location>
</feature>
<feature type="compositionally biased region" description="Polar residues" evidence="5">
    <location>
        <begin position="103"/>
        <end position="130"/>
    </location>
</feature>
<evidence type="ECO:0000256" key="5">
    <source>
        <dbReference type="SAM" id="MobiDB-lite"/>
    </source>
</evidence>
<feature type="region of interest" description="Disordered" evidence="5">
    <location>
        <begin position="38"/>
        <end position="189"/>
    </location>
</feature>
<dbReference type="PANTHER" id="PTHR12308">
    <property type="entry name" value="ANOCTAMIN"/>
    <property type="match status" value="1"/>
</dbReference>
<dbReference type="GeneID" id="94174929"/>
<dbReference type="InterPro" id="IPR049452">
    <property type="entry name" value="Anoctamin_TM"/>
</dbReference>
<accession>A0A836HSL1</accession>
<keyword evidence="3 6" id="KW-1133">Transmembrane helix</keyword>
<feature type="transmembrane region" description="Helical" evidence="6">
    <location>
        <begin position="781"/>
        <end position="802"/>
    </location>
</feature>
<keyword evidence="4 6" id="KW-0472">Membrane</keyword>
<feature type="transmembrane region" description="Helical" evidence="6">
    <location>
        <begin position="740"/>
        <end position="760"/>
    </location>
</feature>
<reference evidence="8 9" key="1">
    <citation type="submission" date="2021-02" db="EMBL/GenBank/DDBJ databases">
        <title>Leishmania (Mundinia) enrietti genome sequencing and assembly.</title>
        <authorList>
            <person name="Almutairi H."/>
            <person name="Gatherer D."/>
        </authorList>
    </citation>
    <scope>NUCLEOTIDE SEQUENCE [LARGE SCALE GENOMIC DNA]</scope>
    <source>
        <strain evidence="8">CUR178</strain>
    </source>
</reference>
<evidence type="ECO:0000259" key="7">
    <source>
        <dbReference type="Pfam" id="PF04547"/>
    </source>
</evidence>
<evidence type="ECO:0000313" key="8">
    <source>
        <dbReference type="EMBL" id="KAG5483461.1"/>
    </source>
</evidence>
<feature type="transmembrane region" description="Helical" evidence="6">
    <location>
        <begin position="1038"/>
        <end position="1058"/>
    </location>
</feature>
<feature type="transmembrane region" description="Helical" evidence="6">
    <location>
        <begin position="678"/>
        <end position="700"/>
    </location>
</feature>
<dbReference type="AlphaFoldDB" id="A0A836HSL1"/>
<dbReference type="PANTHER" id="PTHR12308:SF73">
    <property type="entry name" value="ANOCTAMIN"/>
    <property type="match status" value="1"/>
</dbReference>
<dbReference type="OrthoDB" id="296386at2759"/>
<comment type="caution">
    <text evidence="8">The sequence shown here is derived from an EMBL/GenBank/DDBJ whole genome shotgun (WGS) entry which is preliminary data.</text>
</comment>
<dbReference type="RefSeq" id="XP_067694678.1">
    <property type="nucleotide sequence ID" value="XM_067839419.1"/>
</dbReference>
<evidence type="ECO:0000256" key="6">
    <source>
        <dbReference type="SAM" id="Phobius"/>
    </source>
</evidence>
<evidence type="ECO:0000256" key="1">
    <source>
        <dbReference type="ARBA" id="ARBA00004141"/>
    </source>
</evidence>
<feature type="region of interest" description="Disordered" evidence="5">
    <location>
        <begin position="847"/>
        <end position="874"/>
    </location>
</feature>
<comment type="subcellular location">
    <subcellularLocation>
        <location evidence="1">Membrane</location>
        <topology evidence="1">Multi-pass membrane protein</topology>
    </subcellularLocation>
</comment>
<proteinExistence type="predicted"/>
<feature type="domain" description="Anoctamin transmembrane" evidence="7">
    <location>
        <begin position="520"/>
        <end position="1073"/>
    </location>
</feature>
<gene>
    <name evidence="8" type="ORF">CUR178_07782</name>
</gene>